<feature type="compositionally biased region" description="Polar residues" evidence="2">
    <location>
        <begin position="207"/>
        <end position="218"/>
    </location>
</feature>
<feature type="coiled-coil region" evidence="1">
    <location>
        <begin position="232"/>
        <end position="266"/>
    </location>
</feature>
<proteinExistence type="predicted"/>
<dbReference type="RefSeq" id="WP_307222874.1">
    <property type="nucleotide sequence ID" value="NZ_JAUSUE010000003.1"/>
</dbReference>
<feature type="chain" id="PRO_5046431499" evidence="3">
    <location>
        <begin position="24"/>
        <end position="663"/>
    </location>
</feature>
<feature type="coiled-coil region" evidence="1">
    <location>
        <begin position="33"/>
        <end position="73"/>
    </location>
</feature>
<evidence type="ECO:0000313" key="5">
    <source>
        <dbReference type="Proteomes" id="UP001239167"/>
    </source>
</evidence>
<evidence type="ECO:0000256" key="3">
    <source>
        <dbReference type="SAM" id="SignalP"/>
    </source>
</evidence>
<sequence>MRSSIFYAIIPLGLFLPAGSASAAGNPGAVSAVDESEDTIDSIQNEAQSVTDRKNNEAALQSTQKDLQQTELDITSTQSSLADNSVNITQGQADLTAIQKNLQTAVQQEDTAYDNFLKAYAKALSAVDEATALQTELIRYQAEYEAAVSYENHINSISSVSSNNTTAIAGRAEEGNGSVPSEIEAKLKEYNYDENYLDTINKQLYGGQSQADSGSTVQDESEENDAVQEQAAADAASRTAQAESELENAQGRMDELQDIIAASDDAKTDWDDAQKDVAELTKDESEQNEYLAALLQDQHELTGYLTEYIENRKNLADDIFSIKELLNPYQNYSSLQTSAKFYTWHDGTGHKGKQYINRTDYSAAIGKFEFGLSGGTFRSNNESSNNGSAGGLLDTDLHMGIRNFSEINQVTYNMDINIPTGKNNLRSTTAMSTDLVPYDRFGDGWQITPSIRVKHKVNDINYILYGGGINFKGSYNYNNTSINPGTEFTGNIGWLHAAEGEQFLSQMFFNKSARSQDGDLSYRDGSSIEWRNTYNKQLTKNYNWPSYVWLAYSAKPDYYDDTTASGSQTRIFYGTGIEKKLSAKEKLRLMFHGMHSIGSDYDPVTQLAFSGRDRYSLKLSYNKILNDKNSYSVSLEDFYMKDSGNSTQSYKGINLMFSYNRNF</sequence>
<evidence type="ECO:0000313" key="4">
    <source>
        <dbReference type="EMBL" id="MDQ0202902.1"/>
    </source>
</evidence>
<accession>A0ABT9Y6Q3</accession>
<comment type="caution">
    <text evidence="4">The sequence shown here is derived from an EMBL/GenBank/DDBJ whole genome shotgun (WGS) entry which is preliminary data.</text>
</comment>
<keyword evidence="1" id="KW-0175">Coiled coil</keyword>
<protein>
    <submittedName>
        <fullName evidence="4">Uncharacterized protein</fullName>
    </submittedName>
</protein>
<feature type="signal peptide" evidence="3">
    <location>
        <begin position="1"/>
        <end position="23"/>
    </location>
</feature>
<keyword evidence="5" id="KW-1185">Reference proteome</keyword>
<evidence type="ECO:0000256" key="1">
    <source>
        <dbReference type="SAM" id="Coils"/>
    </source>
</evidence>
<name>A0ABT9Y6Q3_9FIRM</name>
<evidence type="ECO:0000256" key="2">
    <source>
        <dbReference type="SAM" id="MobiDB-lite"/>
    </source>
</evidence>
<feature type="region of interest" description="Disordered" evidence="2">
    <location>
        <begin position="207"/>
        <end position="229"/>
    </location>
</feature>
<dbReference type="Proteomes" id="UP001239167">
    <property type="component" value="Unassembled WGS sequence"/>
</dbReference>
<dbReference type="EMBL" id="JAUSUE010000003">
    <property type="protein sequence ID" value="MDQ0202902.1"/>
    <property type="molecule type" value="Genomic_DNA"/>
</dbReference>
<reference evidence="4 5" key="1">
    <citation type="submission" date="2023-07" db="EMBL/GenBank/DDBJ databases">
        <title>Genomic Encyclopedia of Type Strains, Phase IV (KMG-IV): sequencing the most valuable type-strain genomes for metagenomic binning, comparative biology and taxonomic classification.</title>
        <authorList>
            <person name="Goeker M."/>
        </authorList>
    </citation>
    <scope>NUCLEOTIDE SEQUENCE [LARGE SCALE GENOMIC DNA]</scope>
    <source>
        <strain evidence="4 5">DSM 16980</strain>
    </source>
</reference>
<keyword evidence="3" id="KW-0732">Signal</keyword>
<organism evidence="4 5">
    <name type="scientific">Pectinatus haikarae</name>
    <dbReference type="NCBI Taxonomy" id="349096"/>
    <lineage>
        <taxon>Bacteria</taxon>
        <taxon>Bacillati</taxon>
        <taxon>Bacillota</taxon>
        <taxon>Negativicutes</taxon>
        <taxon>Selenomonadales</taxon>
        <taxon>Selenomonadaceae</taxon>
        <taxon>Pectinatus</taxon>
    </lineage>
</organism>
<gene>
    <name evidence="4" type="ORF">J2S01_000598</name>
</gene>